<feature type="compositionally biased region" description="Basic and acidic residues" evidence="1">
    <location>
        <begin position="950"/>
        <end position="966"/>
    </location>
</feature>
<feature type="non-terminal residue" evidence="2">
    <location>
        <position position="1044"/>
    </location>
</feature>
<protein>
    <submittedName>
        <fullName evidence="2">RND multidrug efflux transporter Acriflavin resistance protein</fullName>
    </submittedName>
</protein>
<evidence type="ECO:0000256" key="1">
    <source>
        <dbReference type="SAM" id="MobiDB-lite"/>
    </source>
</evidence>
<reference evidence="2" key="1">
    <citation type="submission" date="2020-02" db="EMBL/GenBank/DDBJ databases">
        <authorList>
            <person name="Meier V. D."/>
        </authorList>
    </citation>
    <scope>NUCLEOTIDE SEQUENCE</scope>
    <source>
        <strain evidence="2">AVDCRST_MAG89</strain>
    </source>
</reference>
<gene>
    <name evidence="2" type="ORF">AVDCRST_MAG89-4556</name>
</gene>
<feature type="compositionally biased region" description="Low complexity" evidence="1">
    <location>
        <begin position="192"/>
        <end position="206"/>
    </location>
</feature>
<feature type="compositionally biased region" description="Basic residues" evidence="1">
    <location>
        <begin position="228"/>
        <end position="239"/>
    </location>
</feature>
<feature type="region of interest" description="Disordered" evidence="1">
    <location>
        <begin position="907"/>
        <end position="1044"/>
    </location>
</feature>
<feature type="compositionally biased region" description="Low complexity" evidence="1">
    <location>
        <begin position="155"/>
        <end position="169"/>
    </location>
</feature>
<accession>A0A6J4MZ15</accession>
<feature type="region of interest" description="Disordered" evidence="1">
    <location>
        <begin position="670"/>
        <end position="693"/>
    </location>
</feature>
<evidence type="ECO:0000313" key="2">
    <source>
        <dbReference type="EMBL" id="CAA9370511.1"/>
    </source>
</evidence>
<feature type="region of interest" description="Disordered" evidence="1">
    <location>
        <begin position="384"/>
        <end position="447"/>
    </location>
</feature>
<feature type="compositionally biased region" description="Basic residues" evidence="1">
    <location>
        <begin position="413"/>
        <end position="428"/>
    </location>
</feature>
<feature type="region of interest" description="Disordered" evidence="1">
    <location>
        <begin position="485"/>
        <end position="507"/>
    </location>
</feature>
<feature type="compositionally biased region" description="Low complexity" evidence="1">
    <location>
        <begin position="1032"/>
        <end position="1044"/>
    </location>
</feature>
<sequence>DPVFHPPPGGRRHGVRGARPAGRGVVAERAPGAAAGHAASPAAGDRFLARRLARGHRGVPHFAGGSRRAAGARGGNGHQHLRGGARPDRGGVRAQRRHELRADGPGRAAGRAGRKPSRGRRPAGGGAVRPRRVPGAEPPLPALHHHRPADRRGVAHGAGRNGGARAAPGGRRGRRAGVRRPRAGAGDRAGRAADPGAGADPRAGAAARRRRRGRSRSRRGGARGNAVHARHPRVRRFRRAPAPPGPADGPRARRAAAGRGRHPRHLRGASQPVPHRRAAGRLVPGGQADRQQRGEGGRRGEGPGGAHRAAASRRRPADFGRRRERGRPHAADRPARPRRVVGGDRVRGPFPLPALVPLGRHRLRQHRLLGPHHPQPPVLRRADAERADADGAGDGLRADHRQRRRGAGERVPPRAHRPRRPRRRRARRQRDGAPRAGGHADHHHRLRPLHLPAGRGAALLRAAGHRGGLHEPGLALRHLHLHPGAGGAAAGVARPRHPRARGLAPAPAVRAAVRGRGVGDAAPPVAGRRRLAADAGGQLSPVRQVRHPRDGVAALVEPGVVHQHQLRPAAGRGAGAHGRAGDVLRAAAEGHARGVAVHHLRLPAGRADAGGFSRLAAGNVHPGLHQGAAGGVQPPVRRGRGAGVRLRSLLLRRGRVAAQLQHQGAGIQLRAGAADRGRPGHPAPALHPHPGRRHQLVGRVVPARQGHRGGAAGGPAGAGGARRHVHGGGAAGERRGGAQRAARLPAAGRRGDGVQRGPRRAPAHGRAAAPRPADPQSRRCRRARARRGEGGRARGAQPHHPRRPAVPAHGELRIPRTRQAGRQGARGGDQGHPPSRRVHAGGARRVEVVRRRAHPDLRRAGHFAGAGVHGHRRALRVAAPAAVRAADGAHGADRRVHGLLLFRRQLHPRGLHRGDHDGRRGHQQRHAAGGPPEPGAGHGRAAASRRHPARHDGAGEAHPDDERGDHPGAAPARAVQRGGRRQHLERAGILAAGRPGQLHRPGPHRHPGALPAFRARPRTPAPPRRRGRRPRAVAGAGARARARL</sequence>
<feature type="compositionally biased region" description="Basic and acidic residues" evidence="1">
    <location>
        <begin position="844"/>
        <end position="854"/>
    </location>
</feature>
<feature type="region of interest" description="Disordered" evidence="1">
    <location>
        <begin position="705"/>
        <end position="854"/>
    </location>
</feature>
<organism evidence="2">
    <name type="scientific">uncultured Gemmatimonadota bacterium</name>
    <dbReference type="NCBI Taxonomy" id="203437"/>
    <lineage>
        <taxon>Bacteria</taxon>
        <taxon>Pseudomonadati</taxon>
        <taxon>Gemmatimonadota</taxon>
        <taxon>environmental samples</taxon>
    </lineage>
</organism>
<feature type="compositionally biased region" description="Gly residues" evidence="1">
    <location>
        <begin position="708"/>
        <end position="720"/>
    </location>
</feature>
<dbReference type="EMBL" id="CADCTV010000956">
    <property type="protein sequence ID" value="CAA9370511.1"/>
    <property type="molecule type" value="Genomic_DNA"/>
</dbReference>
<feature type="region of interest" description="Disordered" evidence="1">
    <location>
        <begin position="58"/>
        <end position="352"/>
    </location>
</feature>
<name>A0A6J4MZ15_9BACT</name>
<feature type="compositionally biased region" description="Basic residues" evidence="1">
    <location>
        <begin position="252"/>
        <end position="267"/>
    </location>
</feature>
<feature type="region of interest" description="Disordered" evidence="1">
    <location>
        <begin position="1"/>
        <end position="24"/>
    </location>
</feature>
<dbReference type="AlphaFoldDB" id="A0A6J4MZ15"/>
<feature type="compositionally biased region" description="Low complexity" evidence="1">
    <location>
        <begin position="738"/>
        <end position="748"/>
    </location>
</feature>
<feature type="compositionally biased region" description="Basic residues" evidence="1">
    <location>
        <begin position="207"/>
        <end position="221"/>
    </location>
</feature>
<feature type="non-terminal residue" evidence="2">
    <location>
        <position position="1"/>
    </location>
</feature>
<feature type="compositionally biased region" description="Basic and acidic residues" evidence="1">
    <location>
        <begin position="315"/>
        <end position="347"/>
    </location>
</feature>
<proteinExistence type="predicted"/>
<feature type="compositionally biased region" description="Low complexity" evidence="1">
    <location>
        <begin position="764"/>
        <end position="775"/>
    </location>
</feature>
<feature type="compositionally biased region" description="Basic residues" evidence="1">
    <location>
        <begin position="112"/>
        <end position="121"/>
    </location>
</feature>
<feature type="compositionally biased region" description="Basic residues" evidence="1">
    <location>
        <begin position="171"/>
        <end position="182"/>
    </location>
</feature>
<feature type="compositionally biased region" description="Basic and acidic residues" evidence="1">
    <location>
        <begin position="290"/>
        <end position="301"/>
    </location>
</feature>